<gene>
    <name evidence="4" type="ORF">NO357_19415</name>
</gene>
<dbReference type="Pfam" id="PF13779">
    <property type="entry name" value="DUF4175"/>
    <property type="match status" value="1"/>
</dbReference>
<evidence type="ECO:0000256" key="2">
    <source>
        <dbReference type="SAM" id="MobiDB-lite"/>
    </source>
</evidence>
<evidence type="ECO:0000256" key="1">
    <source>
        <dbReference type="SAM" id="Coils"/>
    </source>
</evidence>
<evidence type="ECO:0000313" key="5">
    <source>
        <dbReference type="Proteomes" id="UP001226762"/>
    </source>
</evidence>
<keyword evidence="3" id="KW-0472">Membrane</keyword>
<feature type="compositionally biased region" description="Low complexity" evidence="2">
    <location>
        <begin position="737"/>
        <end position="753"/>
    </location>
</feature>
<keyword evidence="3" id="KW-0812">Transmembrane</keyword>
<feature type="coiled-coil region" evidence="1">
    <location>
        <begin position="591"/>
        <end position="630"/>
    </location>
</feature>
<feature type="compositionally biased region" description="Gly residues" evidence="2">
    <location>
        <begin position="695"/>
        <end position="726"/>
    </location>
</feature>
<feature type="transmembrane region" description="Helical" evidence="3">
    <location>
        <begin position="73"/>
        <end position="92"/>
    </location>
</feature>
<dbReference type="EMBL" id="JANHAX010000007">
    <property type="protein sequence ID" value="MDQ2092077.1"/>
    <property type="molecule type" value="Genomic_DNA"/>
</dbReference>
<evidence type="ECO:0000256" key="3">
    <source>
        <dbReference type="SAM" id="Phobius"/>
    </source>
</evidence>
<feature type="region of interest" description="Disordered" evidence="2">
    <location>
        <begin position="869"/>
        <end position="893"/>
    </location>
</feature>
<proteinExistence type="predicted"/>
<feature type="compositionally biased region" description="Basic and acidic residues" evidence="2">
    <location>
        <begin position="762"/>
        <end position="773"/>
    </location>
</feature>
<reference evidence="4" key="1">
    <citation type="submission" date="2022-07" db="EMBL/GenBank/DDBJ databases">
        <authorList>
            <person name="Otstavnykh N."/>
            <person name="Isaeva M."/>
            <person name="Bystritskaya E."/>
        </authorList>
    </citation>
    <scope>NUCLEOTIDE SEQUENCE</scope>
    <source>
        <strain evidence="4">KCTC 52189</strain>
    </source>
</reference>
<dbReference type="AlphaFoldDB" id="A0AAE4B6F3"/>
<dbReference type="Proteomes" id="UP001226762">
    <property type="component" value="Unassembled WGS sequence"/>
</dbReference>
<feature type="transmembrane region" description="Helical" evidence="3">
    <location>
        <begin position="43"/>
        <end position="61"/>
    </location>
</feature>
<evidence type="ECO:0000313" key="4">
    <source>
        <dbReference type="EMBL" id="MDQ2092077.1"/>
    </source>
</evidence>
<keyword evidence="5" id="KW-1185">Reference proteome</keyword>
<feature type="region of interest" description="Disordered" evidence="2">
    <location>
        <begin position="801"/>
        <end position="857"/>
    </location>
</feature>
<protein>
    <submittedName>
        <fullName evidence="4">TIGR02302 family protein</fullName>
    </submittedName>
</protein>
<feature type="transmembrane region" description="Helical" evidence="3">
    <location>
        <begin position="166"/>
        <end position="184"/>
    </location>
</feature>
<accession>A0AAE4B6F3</accession>
<keyword evidence="1" id="KW-0175">Coiled coil</keyword>
<reference evidence="4" key="2">
    <citation type="submission" date="2023-02" db="EMBL/GenBank/DDBJ databases">
        <title>'Rhodoalgimonas zhirmunskyi' gen. nov., isolated from a red alga.</title>
        <authorList>
            <person name="Nedashkovskaya O.I."/>
            <person name="Otstavnykh N.Y."/>
            <person name="Bystritskaya E.P."/>
            <person name="Balabanova L.A."/>
            <person name="Isaeva M.P."/>
        </authorList>
    </citation>
    <scope>NUCLEOTIDE SEQUENCE</scope>
    <source>
        <strain evidence="4">KCTC 52189</strain>
    </source>
</reference>
<comment type="caution">
    <text evidence="4">The sequence shown here is derived from an EMBL/GenBank/DDBJ whole genome shotgun (WGS) entry which is preliminary data.</text>
</comment>
<feature type="compositionally biased region" description="Polar residues" evidence="2">
    <location>
        <begin position="562"/>
        <end position="576"/>
    </location>
</feature>
<feature type="coiled-coil region" evidence="1">
    <location>
        <begin position="506"/>
        <end position="560"/>
    </location>
</feature>
<name>A0AAE4B6F3_9RHOB</name>
<organism evidence="4 5">
    <name type="scientific">Marimonas arenosa</name>
    <dbReference type="NCBI Taxonomy" id="1795305"/>
    <lineage>
        <taxon>Bacteria</taxon>
        <taxon>Pseudomonadati</taxon>
        <taxon>Pseudomonadota</taxon>
        <taxon>Alphaproteobacteria</taxon>
        <taxon>Rhodobacterales</taxon>
        <taxon>Paracoccaceae</taxon>
        <taxon>Marimonas</taxon>
    </lineage>
</organism>
<keyword evidence="3" id="KW-1133">Transmembrane helix</keyword>
<feature type="region of interest" description="Disordered" evidence="2">
    <location>
        <begin position="258"/>
        <end position="278"/>
    </location>
</feature>
<sequence length="893" mass="97614">MGAGAPTQGARPIDPRSRKDALKRLRWPLGLTRAGLVAERVTHAFWPLWSLAFVVLAALMLGAHERVAVEISWGIGGIALILGFAFLVRGALRFRWPRRTEVLARLDATMPGRPIQAMLDAQAIGAEDDASRAVWAAHQARMRARSESARAVPPDLRVSSRDRFGLRYMALLAFVVALLFGSLWRVGTVAELAPGAGAAQAAAGPAWEGWLEPPAYTGLPVLYLGDQPEGALDAPKGSRITLRLYGDTAAFDISQSVSEAPTAPERANADSAAQPPDITVTRSGHLAIEGEGGRRWEIAMIPDAAPEIEATGPAEASAVGAFTMPFAARDDYEVLEGRARIELDLARIDRRHGLGPDPEPRAAIELPLPMPVARDRQEFEDVLIEDFSEHPWANLPVKITLSAIDAAANEGISPVIETELAARHFFDPLAAAVIEQRRDLLWNRANAGRIAQILRAVSHRPDGVFKHETTYLRLRVILRRIESMAAYGMTDAQQAEIAEALWELALQLEEGTLADALERMRQAQERLSEAMKNGASDAEIARLMDELREATRDYMDQLSREFAQQNRGNQSDQPDQGQRDENAMTMNMDDIQRMMDRIQELMEQGRMAEAQQALEEFQQMMENMRITEGQGGQGQSPGQQALEGLGETLREQQGLSDQAFRDLQEQFNPNSDAGQSQGNEGRSGGLGRGQSHEGQGQGQGQGDGQQPGQGQGQGQRDGQPGQGGDGTAQDLGQSLADRQSALRQQLDQQRRALPGAGTEGGDAARDALDRAGRAMDGAEDALRRDDLADAIDKQAEAMENLREGMRNLGEALAEQGQRQPGQGESPDNLAGGRRADPLGRNMRGAPGVDDNMLQGEDVYRRARDLLDEIRRRSGEQTRPEPERNYLERLLDRF</sequence>
<dbReference type="InterPro" id="IPR012683">
    <property type="entry name" value="CHP02302_TM"/>
</dbReference>
<feature type="region of interest" description="Disordered" evidence="2">
    <location>
        <begin position="667"/>
        <end position="780"/>
    </location>
</feature>
<dbReference type="NCBIfam" id="TIGR02302">
    <property type="entry name" value="aProt_lowcomp"/>
    <property type="match status" value="1"/>
</dbReference>
<feature type="region of interest" description="Disordered" evidence="2">
    <location>
        <begin position="562"/>
        <end position="581"/>
    </location>
</feature>